<accession>A0A022QMV4</accession>
<sequence>MSITSFRKKIDFFSGLKFQEVGLDFVFVFFAAKPDPNPTGACSSGPFTPFEMSPEYSLFPSSTASFTAAGVDPELTILRS</sequence>
<evidence type="ECO:0000313" key="2">
    <source>
        <dbReference type="Proteomes" id="UP000030748"/>
    </source>
</evidence>
<reference evidence="1 2" key="1">
    <citation type="journal article" date="2013" name="Proc. Natl. Acad. Sci. U.S.A.">
        <title>Fine-scale variation in meiotic recombination in Mimulus inferred from population shotgun sequencing.</title>
        <authorList>
            <person name="Hellsten U."/>
            <person name="Wright K.M."/>
            <person name="Jenkins J."/>
            <person name="Shu S."/>
            <person name="Yuan Y."/>
            <person name="Wessler S.R."/>
            <person name="Schmutz J."/>
            <person name="Willis J.H."/>
            <person name="Rokhsar D.S."/>
        </authorList>
    </citation>
    <scope>NUCLEOTIDE SEQUENCE [LARGE SCALE GENOMIC DNA]</scope>
    <source>
        <strain evidence="2">cv. DUN x IM62</strain>
    </source>
</reference>
<dbReference type="EMBL" id="KI631360">
    <property type="protein sequence ID" value="EYU28598.1"/>
    <property type="molecule type" value="Genomic_DNA"/>
</dbReference>
<dbReference type="AlphaFoldDB" id="A0A022QMV4"/>
<name>A0A022QMV4_ERYGU</name>
<evidence type="ECO:0000313" key="1">
    <source>
        <dbReference type="EMBL" id="EYU28598.1"/>
    </source>
</evidence>
<dbReference type="Proteomes" id="UP000030748">
    <property type="component" value="Unassembled WGS sequence"/>
</dbReference>
<organism evidence="1 2">
    <name type="scientific">Erythranthe guttata</name>
    <name type="common">Yellow monkey flower</name>
    <name type="synonym">Mimulus guttatus</name>
    <dbReference type="NCBI Taxonomy" id="4155"/>
    <lineage>
        <taxon>Eukaryota</taxon>
        <taxon>Viridiplantae</taxon>
        <taxon>Streptophyta</taxon>
        <taxon>Embryophyta</taxon>
        <taxon>Tracheophyta</taxon>
        <taxon>Spermatophyta</taxon>
        <taxon>Magnoliopsida</taxon>
        <taxon>eudicotyledons</taxon>
        <taxon>Gunneridae</taxon>
        <taxon>Pentapetalae</taxon>
        <taxon>asterids</taxon>
        <taxon>lamiids</taxon>
        <taxon>Lamiales</taxon>
        <taxon>Phrymaceae</taxon>
        <taxon>Erythranthe</taxon>
    </lineage>
</organism>
<keyword evidence="2" id="KW-1185">Reference proteome</keyword>
<gene>
    <name evidence="1" type="ORF">MIMGU_mgv1a017354mg</name>
</gene>
<protein>
    <submittedName>
        <fullName evidence="1">Uncharacterized protein</fullName>
    </submittedName>
</protein>
<proteinExistence type="predicted"/>